<proteinExistence type="predicted"/>
<protein>
    <recommendedName>
        <fullName evidence="4">Large extracellular alpha-helical protein</fullName>
    </recommendedName>
</protein>
<feature type="transmembrane region" description="Helical" evidence="1">
    <location>
        <begin position="12"/>
        <end position="38"/>
    </location>
</feature>
<keyword evidence="1" id="KW-0472">Membrane</keyword>
<keyword evidence="1" id="KW-0812">Transmembrane</keyword>
<organism evidence="2 3">
    <name type="scientific">Microbacterium panaciterrae</name>
    <dbReference type="NCBI Taxonomy" id="985759"/>
    <lineage>
        <taxon>Bacteria</taxon>
        <taxon>Bacillati</taxon>
        <taxon>Actinomycetota</taxon>
        <taxon>Actinomycetes</taxon>
        <taxon>Micrococcales</taxon>
        <taxon>Microbacteriaceae</taxon>
        <taxon>Microbacterium</taxon>
    </lineage>
</organism>
<dbReference type="PROSITE" id="PS51257">
    <property type="entry name" value="PROKAR_LIPOPROTEIN"/>
    <property type="match status" value="1"/>
</dbReference>
<evidence type="ECO:0000313" key="2">
    <source>
        <dbReference type="EMBL" id="GAA4485252.1"/>
    </source>
</evidence>
<dbReference type="InterPro" id="IPR043777">
    <property type="entry name" value="DUF5719"/>
</dbReference>
<keyword evidence="3" id="KW-1185">Reference proteome</keyword>
<name>A0ABP8PBL5_9MICO</name>
<dbReference type="RefSeq" id="WP_345186447.1">
    <property type="nucleotide sequence ID" value="NZ_BAABGP010000013.1"/>
</dbReference>
<keyword evidence="1" id="KW-1133">Transmembrane helix</keyword>
<evidence type="ECO:0000256" key="1">
    <source>
        <dbReference type="SAM" id="Phobius"/>
    </source>
</evidence>
<sequence length="467" mass="45938">MSKPNAVRIATTGARLVAGAVVSAACIAGAILAIPAAWPTVTHAPARATITPVAGDTLLTCAGPFLALGRDASQASQLTVAGTPQLLSGAASGSSLTSANIALTGIADASAAPMFRAQPNGSAPAQVAAAESTSISADDLSGFAASACRPPSMESWIVGGAGTTGSNDILSVANPGAVAATVTFTEYGSQGGTPHTSEIVVPAGTQSSVPLAAGSAGEPSPVIEVTSSGAPVRAVLQSSLIRTLDPVGIDTQDAIPQPRTAQSLLGVRALVPSTDDDHASTAVRLLAPAKDSTVMLQPRNAATGATVGPAKKVQLIAGQVGSVNFSALKPGLYAIDVTSTTPVVAAAWQTTGLGKGSDFAWMTPAPDITGATTFAVAAGPAPQLHVQNASAQATTVELAPVDGGKTQSIALPAGGAATVTLTASTVYSLSAPSAVRAAVTYLDTGKLAGYPVWPTDAAAAPVDVYQR</sequence>
<comment type="caution">
    <text evidence="2">The sequence shown here is derived from an EMBL/GenBank/DDBJ whole genome shotgun (WGS) entry which is preliminary data.</text>
</comment>
<reference evidence="3" key="1">
    <citation type="journal article" date="2019" name="Int. J. Syst. Evol. Microbiol.">
        <title>The Global Catalogue of Microorganisms (GCM) 10K type strain sequencing project: providing services to taxonomists for standard genome sequencing and annotation.</title>
        <authorList>
            <consortium name="The Broad Institute Genomics Platform"/>
            <consortium name="The Broad Institute Genome Sequencing Center for Infectious Disease"/>
            <person name="Wu L."/>
            <person name="Ma J."/>
        </authorList>
    </citation>
    <scope>NUCLEOTIDE SEQUENCE [LARGE SCALE GENOMIC DNA]</scope>
    <source>
        <strain evidence="3">JCM 17839</strain>
    </source>
</reference>
<dbReference type="Proteomes" id="UP001500731">
    <property type="component" value="Unassembled WGS sequence"/>
</dbReference>
<evidence type="ECO:0008006" key="4">
    <source>
        <dbReference type="Google" id="ProtNLM"/>
    </source>
</evidence>
<dbReference type="EMBL" id="BAABGP010000013">
    <property type="protein sequence ID" value="GAA4485252.1"/>
    <property type="molecule type" value="Genomic_DNA"/>
</dbReference>
<accession>A0ABP8PBL5</accession>
<gene>
    <name evidence="2" type="ORF">GCM10023171_19330</name>
</gene>
<evidence type="ECO:0000313" key="3">
    <source>
        <dbReference type="Proteomes" id="UP001500731"/>
    </source>
</evidence>
<dbReference type="Pfam" id="PF18986">
    <property type="entry name" value="DUF5719"/>
    <property type="match status" value="1"/>
</dbReference>